<protein>
    <submittedName>
        <fullName evidence="1">Uncharacterized protein</fullName>
    </submittedName>
</protein>
<evidence type="ECO:0000313" key="2">
    <source>
        <dbReference type="Proteomes" id="UP000490535"/>
    </source>
</evidence>
<gene>
    <name evidence="1" type="ORF">GAK29_00254</name>
</gene>
<reference evidence="2" key="1">
    <citation type="journal article" date="2020" name="MBio">
        <title>Horizontal gene transfer to a defensive symbiont with a reduced genome amongst a multipartite beetle microbiome.</title>
        <authorList>
            <person name="Waterworth S.C."/>
            <person name="Florez L.V."/>
            <person name="Rees E.R."/>
            <person name="Hertweck C."/>
            <person name="Kaltenpoth M."/>
            <person name="Kwan J.C."/>
        </authorList>
    </citation>
    <scope>NUCLEOTIDE SEQUENCE [LARGE SCALE GENOMIC DNA]</scope>
</reference>
<sequence length="193" mass="21685">MSITPRVVINMVKNTITSQENHVKHEADSSYLKKDKEQIYVQFQNERIEVWHNGEHQKGIEIKNQVDMKGAMAKADEIIKEINGHLDNIVRQKQSPKVDKTFENEATSKIGSNAVVVKQQPGKQDGIIIAENKDFVAHRLGENSKYVMFHSKASLDQVPPVGAKVTITVPNDQNAKTKVVKSLDNSQTISKSR</sequence>
<evidence type="ECO:0000313" key="1">
    <source>
        <dbReference type="EMBL" id="KAF1028158.1"/>
    </source>
</evidence>
<dbReference type="EMBL" id="WNDP01000003">
    <property type="protein sequence ID" value="KAF1028158.1"/>
    <property type="molecule type" value="Genomic_DNA"/>
</dbReference>
<accession>A0A833PIF6</accession>
<comment type="caution">
    <text evidence="1">The sequence shown here is derived from an EMBL/GenBank/DDBJ whole genome shotgun (WGS) entry which is preliminary data.</text>
</comment>
<organism evidence="1 2">
    <name type="scientific">Acinetobacter bereziniae</name>
    <name type="common">Acinetobacter genomosp. 10</name>
    <dbReference type="NCBI Taxonomy" id="106648"/>
    <lineage>
        <taxon>Bacteria</taxon>
        <taxon>Pseudomonadati</taxon>
        <taxon>Pseudomonadota</taxon>
        <taxon>Gammaproteobacteria</taxon>
        <taxon>Moraxellales</taxon>
        <taxon>Moraxellaceae</taxon>
        <taxon>Acinetobacter</taxon>
    </lineage>
</organism>
<dbReference type="Proteomes" id="UP000490535">
    <property type="component" value="Unassembled WGS sequence"/>
</dbReference>
<dbReference type="AlphaFoldDB" id="A0A833PIF6"/>
<name>A0A833PIF6_ACIBZ</name>
<proteinExistence type="predicted"/>